<sequence>MKAPMHKKNEFTGSKIRHGMSPLCSGLVNQVPWTQCSLPSTVNPIPQHTTTSTLKFGVNGVLSPHSTTRSPFLLSTDSSAPSKTPMDPPSQEPETSKDPAFHLTEMVKRISSDELISSLTDINSIEKVTSIIPHCVPPNLVSTHIQDETNVMLEYDPEPLQKRKRELSVPSLYSEQFVSQKWDICSTETSANKRKKIQRNPAILEEIKKINSKLLETSIEMDCSEDDINILGAHEGTIVKCLFRSVCSLLSPHKGASSEKVNFSST</sequence>
<gene>
    <name evidence="2" type="ORF">HanXRQr2_Chr06g0258831</name>
</gene>
<dbReference type="EMBL" id="MNCJ02000321">
    <property type="protein sequence ID" value="KAF5802377.1"/>
    <property type="molecule type" value="Genomic_DNA"/>
</dbReference>
<feature type="region of interest" description="Disordered" evidence="1">
    <location>
        <begin position="67"/>
        <end position="99"/>
    </location>
</feature>
<protein>
    <submittedName>
        <fullName evidence="2">Uncharacterized protein</fullName>
    </submittedName>
</protein>
<dbReference type="Gramene" id="mRNA:HanXRQr2_Chr06g0258831">
    <property type="protein sequence ID" value="mRNA:HanXRQr2_Chr06g0258831"/>
    <property type="gene ID" value="HanXRQr2_Chr06g0258831"/>
</dbReference>
<dbReference type="GO" id="GO:0031490">
    <property type="term" value="F:chromatin DNA binding"/>
    <property type="evidence" value="ECO:0007669"/>
    <property type="project" value="InterPro"/>
</dbReference>
<dbReference type="PANTHER" id="PTHR33137">
    <property type="entry name" value="MEDIATOR OF RNA POLYMERASE II TRANSCRIPTION SUBUNIT 15A-RELATED"/>
    <property type="match status" value="1"/>
</dbReference>
<reference evidence="2" key="2">
    <citation type="submission" date="2020-06" db="EMBL/GenBank/DDBJ databases">
        <title>Helianthus annuus Genome sequencing and assembly Release 2.</title>
        <authorList>
            <person name="Gouzy J."/>
            <person name="Langlade N."/>
            <person name="Munos S."/>
        </authorList>
    </citation>
    <scope>NUCLEOTIDE SEQUENCE</scope>
    <source>
        <tissue evidence="2">Leaves</tissue>
    </source>
</reference>
<evidence type="ECO:0000313" key="3">
    <source>
        <dbReference type="Proteomes" id="UP000215914"/>
    </source>
</evidence>
<dbReference type="GO" id="GO:0003713">
    <property type="term" value="F:transcription coactivator activity"/>
    <property type="evidence" value="ECO:0007669"/>
    <property type="project" value="InterPro"/>
</dbReference>
<dbReference type="Proteomes" id="UP000215914">
    <property type="component" value="Unassembled WGS sequence"/>
</dbReference>
<dbReference type="AlphaFoldDB" id="A0A9K3IT20"/>
<comment type="caution">
    <text evidence="2">The sequence shown here is derived from an EMBL/GenBank/DDBJ whole genome shotgun (WGS) entry which is preliminary data.</text>
</comment>
<proteinExistence type="predicted"/>
<dbReference type="PANTHER" id="PTHR33137:SF44">
    <property type="entry name" value="MEDIATOR COMPLEX SUBUNIT 15 KIX DOMAIN-CONTAINING PROTEIN"/>
    <property type="match status" value="1"/>
</dbReference>
<reference evidence="2" key="1">
    <citation type="journal article" date="2017" name="Nature">
        <title>The sunflower genome provides insights into oil metabolism, flowering and Asterid evolution.</title>
        <authorList>
            <person name="Badouin H."/>
            <person name="Gouzy J."/>
            <person name="Grassa C.J."/>
            <person name="Murat F."/>
            <person name="Staton S.E."/>
            <person name="Cottret L."/>
            <person name="Lelandais-Briere C."/>
            <person name="Owens G.L."/>
            <person name="Carrere S."/>
            <person name="Mayjonade B."/>
            <person name="Legrand L."/>
            <person name="Gill N."/>
            <person name="Kane N.C."/>
            <person name="Bowers J.E."/>
            <person name="Hubner S."/>
            <person name="Bellec A."/>
            <person name="Berard A."/>
            <person name="Berges H."/>
            <person name="Blanchet N."/>
            <person name="Boniface M.C."/>
            <person name="Brunel D."/>
            <person name="Catrice O."/>
            <person name="Chaidir N."/>
            <person name="Claudel C."/>
            <person name="Donnadieu C."/>
            <person name="Faraut T."/>
            <person name="Fievet G."/>
            <person name="Helmstetter N."/>
            <person name="King M."/>
            <person name="Knapp S.J."/>
            <person name="Lai Z."/>
            <person name="Le Paslier M.C."/>
            <person name="Lippi Y."/>
            <person name="Lorenzon L."/>
            <person name="Mandel J.R."/>
            <person name="Marage G."/>
            <person name="Marchand G."/>
            <person name="Marquand E."/>
            <person name="Bret-Mestries E."/>
            <person name="Morien E."/>
            <person name="Nambeesan S."/>
            <person name="Nguyen T."/>
            <person name="Pegot-Espagnet P."/>
            <person name="Pouilly N."/>
            <person name="Raftis F."/>
            <person name="Sallet E."/>
            <person name="Schiex T."/>
            <person name="Thomas J."/>
            <person name="Vandecasteele C."/>
            <person name="Vares D."/>
            <person name="Vear F."/>
            <person name="Vautrin S."/>
            <person name="Crespi M."/>
            <person name="Mangin B."/>
            <person name="Burke J.M."/>
            <person name="Salse J."/>
            <person name="Munos S."/>
            <person name="Vincourt P."/>
            <person name="Rieseberg L.H."/>
            <person name="Langlade N.B."/>
        </authorList>
    </citation>
    <scope>NUCLEOTIDE SEQUENCE</scope>
    <source>
        <tissue evidence="2">Leaves</tissue>
    </source>
</reference>
<organism evidence="2 3">
    <name type="scientific">Helianthus annuus</name>
    <name type="common">Common sunflower</name>
    <dbReference type="NCBI Taxonomy" id="4232"/>
    <lineage>
        <taxon>Eukaryota</taxon>
        <taxon>Viridiplantae</taxon>
        <taxon>Streptophyta</taxon>
        <taxon>Embryophyta</taxon>
        <taxon>Tracheophyta</taxon>
        <taxon>Spermatophyta</taxon>
        <taxon>Magnoliopsida</taxon>
        <taxon>eudicotyledons</taxon>
        <taxon>Gunneridae</taxon>
        <taxon>Pentapetalae</taxon>
        <taxon>asterids</taxon>
        <taxon>campanulids</taxon>
        <taxon>Asterales</taxon>
        <taxon>Asteraceae</taxon>
        <taxon>Asteroideae</taxon>
        <taxon>Heliantheae alliance</taxon>
        <taxon>Heliantheae</taxon>
        <taxon>Helianthus</taxon>
    </lineage>
</organism>
<evidence type="ECO:0000313" key="2">
    <source>
        <dbReference type="EMBL" id="KAF5802377.1"/>
    </source>
</evidence>
<dbReference type="InterPro" id="IPR044661">
    <property type="entry name" value="MED15a/b/c-like"/>
</dbReference>
<name>A0A9K3IT20_HELAN</name>
<accession>A0A9K3IT20</accession>
<evidence type="ECO:0000256" key="1">
    <source>
        <dbReference type="SAM" id="MobiDB-lite"/>
    </source>
</evidence>
<feature type="compositionally biased region" description="Polar residues" evidence="1">
    <location>
        <begin position="67"/>
        <end position="82"/>
    </location>
</feature>
<keyword evidence="3" id="KW-1185">Reference proteome</keyword>